<feature type="domain" description="PEP-utilising enzyme mobile" evidence="15">
    <location>
        <begin position="421"/>
        <end position="502"/>
    </location>
</feature>
<dbReference type="NCBIfam" id="TIGR01828">
    <property type="entry name" value="pyru_phos_dikin"/>
    <property type="match status" value="1"/>
</dbReference>
<sequence>MKKYVYFFDEGSKEMKSILGGKGANLAEMSKIGLPVPAGFTITTEACNKYYDDGKKIDDSVKEMIFNNLCKLELKTNKRLGDYNNPLLVSVRSGAVISMPGMMDTVLNLGLNDEATEGLSKITDNPRFAYDSYRRFIQMFGDVVLGIEKYKFDKILDSVKEVNGIEEDIDLTVDNLKEIVKKYKELVKKETRKEFPQDPKEQLMMAVTAVFESWNNARAIVYRNINEIPHHLGTAVNVQSMVFGNLGDTSGTGVAFTRNPSTGEKKIFGEFLINAQGEDVVAGIRTPKAIEELKNIMPEVYEQFIEVTKILERHYKDMQDIEFTIEKGKLYLLQTRTGKRTAKAAINIAVDMVDEGLIDKETAIMRIDPQQIDQLLHPTFKTEELEKGKNIAKGLPASPGASTGKVYFNSEDIIEAAKRGEKTILVRIETSPEDIEGMVNAEGILTTRGGMTSHAAVVARGMGKCCVAGCGEIKVDENNKLFKAGDVVIREGEYISLNGNTGMVYKGIIETQEAQLIGSFAQIMKWSDEVRRLKIRTNADTPKDSETAVKFGAEGIGLCRTEHMFFKDNRILAVREMIIAKTTEDRVKALNKLLPFQEEDFIGIFEAMGSRPVTIRLLDPPLHEFLPHKDEDIKELAEELNMDIKILKETIEDLKEFNPMLGHRGCRLAITYPEIYEMQVRAIISAAIKVINEKGIEVKPEIMIPLIGHEKELEIIKNLVNETAKEVMNDAKTQLNYKVGTMIEIPRAALTADAIAKHAEFFSFGTNDLTQMTFGFSRDDSGKFINEYRQKEIFEKDPFAKLDQSGVGKLIEIAVELGKTERDDIKLGICGEHGGDPESIDFCHRIGLHYVSCSPFRVPIARLAAAQAAIRNK</sequence>
<dbReference type="Proteomes" id="UP000184465">
    <property type="component" value="Unassembled WGS sequence"/>
</dbReference>
<reference evidence="18 19" key="1">
    <citation type="submission" date="2016-11" db="EMBL/GenBank/DDBJ databases">
        <authorList>
            <person name="Jaros S."/>
            <person name="Januszkiewicz K."/>
            <person name="Wedrychowicz H."/>
        </authorList>
    </citation>
    <scope>NUCLEOTIDE SEQUENCE [LARGE SCALE GENOMIC DNA]</scope>
    <source>
        <strain evidence="18 19">DSM 15212</strain>
    </source>
</reference>
<evidence type="ECO:0000259" key="17">
    <source>
        <dbReference type="Pfam" id="PF02896"/>
    </source>
</evidence>
<dbReference type="PIRSF" id="PIRSF000853">
    <property type="entry name" value="PPDK"/>
    <property type="match status" value="1"/>
</dbReference>
<dbReference type="GO" id="GO:0050242">
    <property type="term" value="F:pyruvate, phosphate dikinase activity"/>
    <property type="evidence" value="ECO:0007669"/>
    <property type="project" value="UniProtKB-EC"/>
</dbReference>
<dbReference type="Gene3D" id="1.10.189.10">
    <property type="entry name" value="Pyruvate Phosphate Dikinase, domain 2"/>
    <property type="match status" value="1"/>
</dbReference>
<dbReference type="PANTHER" id="PTHR22931:SF9">
    <property type="entry name" value="PYRUVATE, PHOSPHATE DIKINASE 1, CHLOROPLASTIC"/>
    <property type="match status" value="1"/>
</dbReference>
<dbReference type="EMBL" id="FRAG01000009">
    <property type="protein sequence ID" value="SHJ79564.1"/>
    <property type="molecule type" value="Genomic_DNA"/>
</dbReference>
<evidence type="ECO:0000259" key="16">
    <source>
        <dbReference type="Pfam" id="PF01326"/>
    </source>
</evidence>
<dbReference type="InterPro" id="IPR040442">
    <property type="entry name" value="Pyrv_kinase-like_dom_sf"/>
</dbReference>
<dbReference type="SUPFAM" id="SSF51621">
    <property type="entry name" value="Phosphoenolpyruvate/pyruvate domain"/>
    <property type="match status" value="1"/>
</dbReference>
<evidence type="ECO:0000313" key="19">
    <source>
        <dbReference type="Proteomes" id="UP000184465"/>
    </source>
</evidence>
<dbReference type="PROSITE" id="PS00370">
    <property type="entry name" value="PEP_ENZYMES_PHOS_SITE"/>
    <property type="match status" value="1"/>
</dbReference>
<dbReference type="InterPro" id="IPR002192">
    <property type="entry name" value="PPDK_AMP/ATP-bd"/>
</dbReference>
<keyword evidence="7" id="KW-0547">Nucleotide-binding</keyword>
<dbReference type="Gene3D" id="1.20.80.30">
    <property type="match status" value="1"/>
</dbReference>
<comment type="similarity">
    <text evidence="2">Belongs to the PEP-utilizing enzyme family.</text>
</comment>
<evidence type="ECO:0000259" key="15">
    <source>
        <dbReference type="Pfam" id="PF00391"/>
    </source>
</evidence>
<feature type="active site" description="Tele-phosphohistidine intermediate" evidence="12">
    <location>
        <position position="454"/>
    </location>
</feature>
<evidence type="ECO:0000256" key="14">
    <source>
        <dbReference type="PIRSR" id="PIRSR000853-3"/>
    </source>
</evidence>
<dbReference type="InterPro" id="IPR010121">
    <property type="entry name" value="Pyruvate_phosphate_dikinase"/>
</dbReference>
<evidence type="ECO:0000256" key="10">
    <source>
        <dbReference type="ARBA" id="ARBA00022842"/>
    </source>
</evidence>
<evidence type="ECO:0000256" key="12">
    <source>
        <dbReference type="PIRSR" id="PIRSR000853-1"/>
    </source>
</evidence>
<organism evidence="18 19">
    <name type="scientific">Paramaledivibacter caminithermalis (strain DSM 15212 / CIP 107654 / DViRD3)</name>
    <name type="common">Clostridium caminithermale</name>
    <dbReference type="NCBI Taxonomy" id="1121301"/>
    <lineage>
        <taxon>Bacteria</taxon>
        <taxon>Bacillati</taxon>
        <taxon>Bacillota</taxon>
        <taxon>Clostridia</taxon>
        <taxon>Peptostreptococcales</taxon>
        <taxon>Caminicellaceae</taxon>
        <taxon>Paramaledivibacter</taxon>
    </lineage>
</organism>
<dbReference type="Gene3D" id="3.50.30.10">
    <property type="entry name" value="Phosphohistidine domain"/>
    <property type="match status" value="1"/>
</dbReference>
<evidence type="ECO:0000256" key="4">
    <source>
        <dbReference type="ARBA" id="ARBA00020138"/>
    </source>
</evidence>
<feature type="domain" description="Pyruvate phosphate dikinase AMP/ATP-binding" evidence="16">
    <location>
        <begin position="75"/>
        <end position="290"/>
    </location>
</feature>
<keyword evidence="9" id="KW-0067">ATP-binding</keyword>
<dbReference type="EC" id="2.7.9.1" evidence="3"/>
<feature type="binding site" evidence="14">
    <location>
        <position position="768"/>
    </location>
    <ligand>
        <name>Mg(2+)</name>
        <dbReference type="ChEBI" id="CHEBI:18420"/>
    </ligand>
</feature>
<dbReference type="Gene3D" id="3.20.20.60">
    <property type="entry name" value="Phosphoenolpyruvate-binding domains"/>
    <property type="match status" value="1"/>
</dbReference>
<feature type="binding site" evidence="14">
    <location>
        <position position="744"/>
    </location>
    <ligand>
        <name>Mg(2+)</name>
        <dbReference type="ChEBI" id="CHEBI:18420"/>
    </ligand>
</feature>
<feature type="binding site" evidence="13">
    <location>
        <position position="768"/>
    </location>
    <ligand>
        <name>substrate</name>
    </ligand>
</feature>
<dbReference type="PANTHER" id="PTHR22931">
    <property type="entry name" value="PHOSPHOENOLPYRUVATE DIKINASE-RELATED"/>
    <property type="match status" value="1"/>
</dbReference>
<feature type="binding site" evidence="13">
    <location>
        <position position="767"/>
    </location>
    <ligand>
        <name>substrate</name>
    </ligand>
</feature>
<dbReference type="SUPFAM" id="SSF52009">
    <property type="entry name" value="Phosphohistidine domain"/>
    <property type="match status" value="1"/>
</dbReference>
<keyword evidence="10 14" id="KW-0460">Magnesium</keyword>
<feature type="binding site" evidence="13">
    <location>
        <position position="560"/>
    </location>
    <ligand>
        <name>substrate</name>
    </ligand>
</feature>
<feature type="binding site" evidence="13">
    <location>
        <position position="766"/>
    </location>
    <ligand>
        <name>substrate</name>
    </ligand>
</feature>
<protein>
    <recommendedName>
        <fullName evidence="4">Pyruvate, phosphate dikinase</fullName>
        <ecNumber evidence="3">2.7.9.1</ecNumber>
    </recommendedName>
    <alternativeName>
        <fullName evidence="11">Pyruvate, orthophosphate dikinase</fullName>
    </alternativeName>
</protein>
<keyword evidence="6 14" id="KW-0479">Metal-binding</keyword>
<dbReference type="GO" id="GO:0046872">
    <property type="term" value="F:metal ion binding"/>
    <property type="evidence" value="ECO:0007669"/>
    <property type="project" value="UniProtKB-KW"/>
</dbReference>
<accession>A0A1M6M812</accession>
<evidence type="ECO:0000256" key="5">
    <source>
        <dbReference type="ARBA" id="ARBA00022679"/>
    </source>
</evidence>
<keyword evidence="5" id="KW-0808">Transferase</keyword>
<dbReference type="Pfam" id="PF02896">
    <property type="entry name" value="PEP-utilizers_C"/>
    <property type="match status" value="1"/>
</dbReference>
<evidence type="ECO:0000313" key="18">
    <source>
        <dbReference type="EMBL" id="SHJ79564.1"/>
    </source>
</evidence>
<evidence type="ECO:0000256" key="9">
    <source>
        <dbReference type="ARBA" id="ARBA00022840"/>
    </source>
</evidence>
<dbReference type="STRING" id="1121301.SAMN02745912_01117"/>
<dbReference type="InterPro" id="IPR018274">
    <property type="entry name" value="PEP_util_AS"/>
</dbReference>
<evidence type="ECO:0000256" key="8">
    <source>
        <dbReference type="ARBA" id="ARBA00022777"/>
    </source>
</evidence>
<feature type="binding site" evidence="13">
    <location>
        <position position="765"/>
    </location>
    <ligand>
        <name>substrate</name>
    </ligand>
</feature>
<dbReference type="InterPro" id="IPR000121">
    <property type="entry name" value="PEP_util_C"/>
</dbReference>
<evidence type="ECO:0000256" key="2">
    <source>
        <dbReference type="ARBA" id="ARBA00007837"/>
    </source>
</evidence>
<dbReference type="GO" id="GO:0016301">
    <property type="term" value="F:kinase activity"/>
    <property type="evidence" value="ECO:0007669"/>
    <property type="project" value="UniProtKB-KW"/>
</dbReference>
<dbReference type="RefSeq" id="WP_073147792.1">
    <property type="nucleotide sequence ID" value="NZ_FRAG01000009.1"/>
</dbReference>
<dbReference type="GO" id="GO:0005524">
    <property type="term" value="F:ATP binding"/>
    <property type="evidence" value="ECO:0007669"/>
    <property type="project" value="UniProtKB-KW"/>
</dbReference>
<name>A0A1M6M812_PARC5</name>
<dbReference type="NCBIfam" id="NF004531">
    <property type="entry name" value="PRK05878.1"/>
    <property type="match status" value="1"/>
</dbReference>
<dbReference type="SUPFAM" id="SSF56059">
    <property type="entry name" value="Glutathione synthetase ATP-binding domain-like"/>
    <property type="match status" value="1"/>
</dbReference>
<evidence type="ECO:0000256" key="6">
    <source>
        <dbReference type="ARBA" id="ARBA00022723"/>
    </source>
</evidence>
<dbReference type="AlphaFoldDB" id="A0A1M6M812"/>
<dbReference type="OrthoDB" id="9765468at2"/>
<keyword evidence="8 18" id="KW-0418">Kinase</keyword>
<evidence type="ECO:0000256" key="13">
    <source>
        <dbReference type="PIRSR" id="PIRSR000853-2"/>
    </source>
</evidence>
<dbReference type="InterPro" id="IPR015813">
    <property type="entry name" value="Pyrv/PenolPyrv_kinase-like_dom"/>
</dbReference>
<evidence type="ECO:0000256" key="1">
    <source>
        <dbReference type="ARBA" id="ARBA00001946"/>
    </source>
</evidence>
<dbReference type="InterPro" id="IPR036637">
    <property type="entry name" value="Phosphohistidine_dom_sf"/>
</dbReference>
<feature type="binding site" evidence="13">
    <location>
        <position position="616"/>
    </location>
    <ligand>
        <name>substrate</name>
    </ligand>
</feature>
<dbReference type="PROSITE" id="PS00742">
    <property type="entry name" value="PEP_ENZYMES_2"/>
    <property type="match status" value="1"/>
</dbReference>
<feature type="domain" description="Pyruvate phosphate dikinase AMP/ATP-binding" evidence="16">
    <location>
        <begin position="302"/>
        <end position="353"/>
    </location>
</feature>
<keyword evidence="18" id="KW-0670">Pyruvate</keyword>
<feature type="domain" description="PEP-utilising enzyme C-terminal" evidence="17">
    <location>
        <begin position="518"/>
        <end position="868"/>
    </location>
</feature>
<gene>
    <name evidence="18" type="ORF">SAMN02745912_01117</name>
</gene>
<dbReference type="Pfam" id="PF00391">
    <property type="entry name" value="PEP-utilizers"/>
    <property type="match status" value="1"/>
</dbReference>
<keyword evidence="19" id="KW-1185">Reference proteome</keyword>
<feature type="active site" description="Proton donor" evidence="12">
    <location>
        <position position="830"/>
    </location>
</feature>
<feature type="binding site" evidence="13">
    <location>
        <position position="744"/>
    </location>
    <ligand>
        <name>substrate</name>
    </ligand>
</feature>
<evidence type="ECO:0000256" key="3">
    <source>
        <dbReference type="ARBA" id="ARBA00011994"/>
    </source>
</evidence>
<evidence type="ECO:0000256" key="11">
    <source>
        <dbReference type="ARBA" id="ARBA00032883"/>
    </source>
</evidence>
<proteinExistence type="inferred from homology"/>
<dbReference type="Gene3D" id="3.30.1490.20">
    <property type="entry name" value="ATP-grasp fold, A domain"/>
    <property type="match status" value="1"/>
</dbReference>
<feature type="domain" description="Pyruvate phosphate dikinase AMP/ATP-binding" evidence="16">
    <location>
        <begin position="17"/>
        <end position="72"/>
    </location>
</feature>
<comment type="cofactor">
    <cofactor evidence="1 14">
        <name>Mg(2+)</name>
        <dbReference type="ChEBI" id="CHEBI:18420"/>
    </cofactor>
</comment>
<dbReference type="InterPro" id="IPR008279">
    <property type="entry name" value="PEP-util_enz_mobile_dom"/>
</dbReference>
<dbReference type="InterPro" id="IPR013815">
    <property type="entry name" value="ATP_grasp_subdomain_1"/>
</dbReference>
<evidence type="ECO:0000256" key="7">
    <source>
        <dbReference type="ARBA" id="ARBA00022741"/>
    </source>
</evidence>
<dbReference type="InterPro" id="IPR023151">
    <property type="entry name" value="PEP_util_CS"/>
</dbReference>
<dbReference type="Pfam" id="PF01326">
    <property type="entry name" value="PPDK_N"/>
    <property type="match status" value="3"/>
</dbReference>
<dbReference type="Gene3D" id="3.30.470.20">
    <property type="entry name" value="ATP-grasp fold, B domain"/>
    <property type="match status" value="1"/>
</dbReference>